<dbReference type="Pfam" id="PF00583">
    <property type="entry name" value="Acetyltransf_1"/>
    <property type="match status" value="1"/>
</dbReference>
<keyword evidence="2" id="KW-0808">Transferase</keyword>
<sequence length="177" mass="19975">MMKIHCRRLELEESGRIREINASQYIRRAYREVDGIRQLVDISYQDPDFPEGFENHLERLQNTIKSGGFACGAFHEDGTLVGFITVDPEVFGSTSRYVLLDQLFISLPHRGKGIGTMLLHHAKEAASSWGAEKLYICAGSAEETIAYYFAQGAVEASEINPVLYENDPRDFQLELSL</sequence>
<dbReference type="STRING" id="398199.SAMN05421804_103272"/>
<dbReference type="eggNOG" id="COG0456">
    <property type="taxonomic scope" value="Bacteria"/>
</dbReference>
<dbReference type="RefSeq" id="WP_074911678.1">
    <property type="nucleotide sequence ID" value="NZ_FOVK01000003.1"/>
</dbReference>
<evidence type="ECO:0000313" key="3">
    <source>
        <dbReference type="Proteomes" id="UP000181899"/>
    </source>
</evidence>
<dbReference type="InterPro" id="IPR016181">
    <property type="entry name" value="Acyl_CoA_acyltransferase"/>
</dbReference>
<feature type="domain" description="N-acetyltransferase" evidence="1">
    <location>
        <begin position="15"/>
        <end position="177"/>
    </location>
</feature>
<dbReference type="SUPFAM" id="SSF55729">
    <property type="entry name" value="Acyl-CoA N-acyltransferases (Nat)"/>
    <property type="match status" value="1"/>
</dbReference>
<dbReference type="Gene3D" id="3.40.630.30">
    <property type="match status" value="1"/>
</dbReference>
<dbReference type="OrthoDB" id="8116556at2"/>
<dbReference type="CDD" id="cd04301">
    <property type="entry name" value="NAT_SF"/>
    <property type="match status" value="1"/>
</dbReference>
<keyword evidence="3" id="KW-1185">Reference proteome</keyword>
<organism evidence="2 3">
    <name type="scientific">Proteiniclasticum ruminis</name>
    <dbReference type="NCBI Taxonomy" id="398199"/>
    <lineage>
        <taxon>Bacteria</taxon>
        <taxon>Bacillati</taxon>
        <taxon>Bacillota</taxon>
        <taxon>Clostridia</taxon>
        <taxon>Eubacteriales</taxon>
        <taxon>Clostridiaceae</taxon>
        <taxon>Proteiniclasticum</taxon>
    </lineage>
</organism>
<name>A0A1I5APM4_9CLOT</name>
<dbReference type="Proteomes" id="UP000181899">
    <property type="component" value="Unassembled WGS sequence"/>
</dbReference>
<evidence type="ECO:0000313" key="2">
    <source>
        <dbReference type="EMBL" id="SFN64377.1"/>
    </source>
</evidence>
<gene>
    <name evidence="2" type="ORF">SAMN04488695_103126</name>
</gene>
<dbReference type="GO" id="GO:0016747">
    <property type="term" value="F:acyltransferase activity, transferring groups other than amino-acyl groups"/>
    <property type="evidence" value="ECO:0007669"/>
    <property type="project" value="InterPro"/>
</dbReference>
<accession>A0A1I5APM4</accession>
<protein>
    <submittedName>
        <fullName evidence="2">Acetyltransferase (GNAT) family protein</fullName>
    </submittedName>
</protein>
<dbReference type="PROSITE" id="PS51186">
    <property type="entry name" value="GNAT"/>
    <property type="match status" value="1"/>
</dbReference>
<dbReference type="EMBL" id="FOVK01000003">
    <property type="protein sequence ID" value="SFN64377.1"/>
    <property type="molecule type" value="Genomic_DNA"/>
</dbReference>
<dbReference type="AlphaFoldDB" id="A0A1I5APM4"/>
<reference evidence="2 3" key="1">
    <citation type="submission" date="2016-10" db="EMBL/GenBank/DDBJ databases">
        <authorList>
            <person name="de Groot N.N."/>
        </authorList>
    </citation>
    <scope>NUCLEOTIDE SEQUENCE [LARGE SCALE GENOMIC DNA]</scope>
    <source>
        <strain evidence="2 3">ML2</strain>
    </source>
</reference>
<proteinExistence type="predicted"/>
<dbReference type="InterPro" id="IPR000182">
    <property type="entry name" value="GNAT_dom"/>
</dbReference>
<evidence type="ECO:0000259" key="1">
    <source>
        <dbReference type="PROSITE" id="PS51186"/>
    </source>
</evidence>